<keyword evidence="3" id="KW-0804">Transcription</keyword>
<dbReference type="InterPro" id="IPR006565">
    <property type="entry name" value="BTP"/>
</dbReference>
<organism evidence="7 8">
    <name type="scientific">Forsythia ovata</name>
    <dbReference type="NCBI Taxonomy" id="205694"/>
    <lineage>
        <taxon>Eukaryota</taxon>
        <taxon>Viridiplantae</taxon>
        <taxon>Streptophyta</taxon>
        <taxon>Embryophyta</taxon>
        <taxon>Tracheophyta</taxon>
        <taxon>Spermatophyta</taxon>
        <taxon>Magnoliopsida</taxon>
        <taxon>eudicotyledons</taxon>
        <taxon>Gunneridae</taxon>
        <taxon>Pentapetalae</taxon>
        <taxon>asterids</taxon>
        <taxon>lamiids</taxon>
        <taxon>Lamiales</taxon>
        <taxon>Oleaceae</taxon>
        <taxon>Forsythieae</taxon>
        <taxon>Forsythia</taxon>
    </lineage>
</organism>
<keyword evidence="8" id="KW-1185">Reference proteome</keyword>
<evidence type="ECO:0000313" key="7">
    <source>
        <dbReference type="EMBL" id="KAL2509318.1"/>
    </source>
</evidence>
<evidence type="ECO:0000313" key="8">
    <source>
        <dbReference type="Proteomes" id="UP001604277"/>
    </source>
</evidence>
<evidence type="ECO:0000256" key="4">
    <source>
        <dbReference type="ARBA" id="ARBA00023242"/>
    </source>
</evidence>
<dbReference type="PANTHER" id="PTHR46338">
    <property type="entry name" value="TRANSCRIPTION INITIATION FACTOR TFIID SUBUNIT 8"/>
    <property type="match status" value="1"/>
</dbReference>
<feature type="region of interest" description="Disordered" evidence="5">
    <location>
        <begin position="1"/>
        <end position="21"/>
    </location>
</feature>
<accession>A0ABD1T9U6</accession>
<dbReference type="EMBL" id="JBFOLJ010000009">
    <property type="protein sequence ID" value="KAL2509318.1"/>
    <property type="molecule type" value="Genomic_DNA"/>
</dbReference>
<dbReference type="Gene3D" id="1.10.20.10">
    <property type="entry name" value="Histone, subunit A"/>
    <property type="match status" value="1"/>
</dbReference>
<proteinExistence type="predicted"/>
<keyword evidence="2" id="KW-0805">Transcription regulation</keyword>
<dbReference type="Proteomes" id="UP001604277">
    <property type="component" value="Unassembled WGS sequence"/>
</dbReference>
<dbReference type="InterPro" id="IPR037818">
    <property type="entry name" value="TAF8"/>
</dbReference>
<comment type="subcellular location">
    <subcellularLocation>
        <location evidence="1">Nucleus</location>
    </subcellularLocation>
</comment>
<dbReference type="Pfam" id="PF07524">
    <property type="entry name" value="Bromo_TP"/>
    <property type="match status" value="1"/>
</dbReference>
<evidence type="ECO:0000259" key="6">
    <source>
        <dbReference type="SMART" id="SM00576"/>
    </source>
</evidence>
<dbReference type="SUPFAM" id="SSF47113">
    <property type="entry name" value="Histone-fold"/>
    <property type="match status" value="1"/>
</dbReference>
<reference evidence="8" key="1">
    <citation type="submission" date="2024-07" db="EMBL/GenBank/DDBJ databases">
        <title>Two chromosome-level genome assemblies of Korean endemic species Abeliophyllum distichum and Forsythia ovata (Oleaceae).</title>
        <authorList>
            <person name="Jang H."/>
        </authorList>
    </citation>
    <scope>NUCLEOTIDE SEQUENCE [LARGE SCALE GENOMIC DNA]</scope>
</reference>
<gene>
    <name evidence="7" type="ORF">Fot_32965</name>
</gene>
<comment type="caution">
    <text evidence="7">The sequence shown here is derived from an EMBL/GenBank/DDBJ whole genome shotgun (WGS) entry which is preliminary data.</text>
</comment>
<evidence type="ECO:0000256" key="1">
    <source>
        <dbReference type="ARBA" id="ARBA00004123"/>
    </source>
</evidence>
<dbReference type="PANTHER" id="PTHR46338:SF1">
    <property type="entry name" value="TRANSCRIPTION INITIATION FACTOR TFIID SUBUNIT 8"/>
    <property type="match status" value="1"/>
</dbReference>
<dbReference type="GO" id="GO:0005634">
    <property type="term" value="C:nucleus"/>
    <property type="evidence" value="ECO:0007669"/>
    <property type="project" value="UniProtKB-SubCell"/>
</dbReference>
<name>A0ABD1T9U6_9LAMI</name>
<evidence type="ECO:0000256" key="2">
    <source>
        <dbReference type="ARBA" id="ARBA00023015"/>
    </source>
</evidence>
<evidence type="ECO:0000256" key="3">
    <source>
        <dbReference type="ARBA" id="ARBA00023163"/>
    </source>
</evidence>
<keyword evidence="4" id="KW-0539">Nucleus</keyword>
<dbReference type="AlphaFoldDB" id="A0ABD1T9U6"/>
<protein>
    <submittedName>
        <fullName evidence="7">Bromodomain transcription factor</fullName>
    </submittedName>
</protein>
<feature type="domain" description="Bromodomain associated" evidence="6">
    <location>
        <begin position="23"/>
        <end position="98"/>
    </location>
</feature>
<evidence type="ECO:0000256" key="5">
    <source>
        <dbReference type="SAM" id="MobiDB-lite"/>
    </source>
</evidence>
<dbReference type="SMART" id="SM00576">
    <property type="entry name" value="BTP"/>
    <property type="match status" value="1"/>
</dbReference>
<dbReference type="InterPro" id="IPR009072">
    <property type="entry name" value="Histone-fold"/>
</dbReference>
<sequence length="106" mass="11509">MSDGGKVESKRDEGNPVVRGDAEDFGRAMSRIAVAQLCKRIGFASLNESALDSLTDIAIRYLRNLGKIASCYTNLAGRTVSNAFDIIRGLEDLQYVNRLFGCFGAS</sequence>